<evidence type="ECO:0000313" key="6">
    <source>
        <dbReference type="Proteomes" id="UP000654075"/>
    </source>
</evidence>
<keyword evidence="1" id="KW-0862">Zinc</keyword>
<dbReference type="InterPro" id="IPR013083">
    <property type="entry name" value="Znf_RING/FYVE/PHD"/>
</dbReference>
<feature type="region of interest" description="Disordered" evidence="2">
    <location>
        <begin position="796"/>
        <end position="848"/>
    </location>
</feature>
<keyword evidence="1" id="KW-0863">Zinc-finger</keyword>
<dbReference type="OrthoDB" id="774873at2759"/>
<dbReference type="PROSITE" id="PS50089">
    <property type="entry name" value="ZF_RING_2"/>
    <property type="match status" value="1"/>
</dbReference>
<dbReference type="Proteomes" id="UP000654075">
    <property type="component" value="Unassembled WGS sequence"/>
</dbReference>
<dbReference type="GO" id="GO:0008270">
    <property type="term" value="F:zinc ion binding"/>
    <property type="evidence" value="ECO:0007669"/>
    <property type="project" value="UniProtKB-KW"/>
</dbReference>
<dbReference type="SMART" id="SM00184">
    <property type="entry name" value="RING"/>
    <property type="match status" value="1"/>
</dbReference>
<feature type="compositionally biased region" description="Basic and acidic residues" evidence="2">
    <location>
        <begin position="798"/>
        <end position="847"/>
    </location>
</feature>
<dbReference type="SUPFAM" id="SSF57850">
    <property type="entry name" value="RING/U-box"/>
    <property type="match status" value="1"/>
</dbReference>
<evidence type="ECO:0000259" key="4">
    <source>
        <dbReference type="PROSITE" id="PS50089"/>
    </source>
</evidence>
<keyword evidence="3" id="KW-0732">Signal</keyword>
<dbReference type="AlphaFoldDB" id="A0A813FBR9"/>
<keyword evidence="1" id="KW-0479">Metal-binding</keyword>
<organism evidence="5 6">
    <name type="scientific">Polarella glacialis</name>
    <name type="common">Dinoflagellate</name>
    <dbReference type="NCBI Taxonomy" id="89957"/>
    <lineage>
        <taxon>Eukaryota</taxon>
        <taxon>Sar</taxon>
        <taxon>Alveolata</taxon>
        <taxon>Dinophyceae</taxon>
        <taxon>Suessiales</taxon>
        <taxon>Suessiaceae</taxon>
        <taxon>Polarella</taxon>
    </lineage>
</organism>
<comment type="caution">
    <text evidence="5">The sequence shown here is derived from an EMBL/GenBank/DDBJ whole genome shotgun (WGS) entry which is preliminary data.</text>
</comment>
<reference evidence="5" key="1">
    <citation type="submission" date="2021-02" db="EMBL/GenBank/DDBJ databases">
        <authorList>
            <person name="Dougan E. K."/>
            <person name="Rhodes N."/>
            <person name="Thang M."/>
            <person name="Chan C."/>
        </authorList>
    </citation>
    <scope>NUCLEOTIDE SEQUENCE</scope>
</reference>
<dbReference type="EMBL" id="CAJNNV010024884">
    <property type="protein sequence ID" value="CAE8611023.1"/>
    <property type="molecule type" value="Genomic_DNA"/>
</dbReference>
<feature type="domain" description="RING-type" evidence="4">
    <location>
        <begin position="858"/>
        <end position="916"/>
    </location>
</feature>
<dbReference type="Gene3D" id="3.30.40.10">
    <property type="entry name" value="Zinc/RING finger domain, C3HC4 (zinc finger)"/>
    <property type="match status" value="1"/>
</dbReference>
<feature type="signal peptide" evidence="3">
    <location>
        <begin position="1"/>
        <end position="21"/>
    </location>
</feature>
<dbReference type="InterPro" id="IPR001841">
    <property type="entry name" value="Znf_RING"/>
</dbReference>
<evidence type="ECO:0000256" key="1">
    <source>
        <dbReference type="PROSITE-ProRule" id="PRU00175"/>
    </source>
</evidence>
<name>A0A813FBR9_POLGL</name>
<sequence length="928" mass="99664">MSPFYRCLLVLGLAGLPLVASQNADTTPENTSSVQDLVELVVTLVKQSGSLTISQKSIVSRLNTKLNSVSMPAVQAAQQKDQALVNYHASVVAGCDSSMSQHSLVLGKMARTIATLKAEHELCESDRAALLAARHTASSEFTAWLDAEGEMTPSNAVPQDESAVEAWVEEALFWYKSFNATYTEFKVNETKADVEAKLSVVSCAGELTGYTESYCSWAGTIGVVTSTYTTCRSGALSLYDATLASVKASAAERQTAWAGLQRSQCLLNALVLDDSGVSGELDACEGASSDTSGMIITEPELAGYSQGLVERTVSPVTSVWDVFKVYIFQHVVTEPRLDTMFGCAALRDGDQYGKVELSVLFQNLLGLVWVPEEFIVMMHVAESVGDVLWQVAERRGCDEIVIRYDCGHALRAQVLVPAVPKIREYGTHVAERHRFAQHSLHVLTRNPGASQIQVTIPEGRCRHCGRGQRQTMLCGAMRVDVSDPPPLSGQDLAQAARRLDLPLSSHAFLALLGQVCQLPESPGLELLSSFNLASCKQHPFEGAPLPQAGLRQWTRQEVEEELEAELVKYFGCAALVLLLLAAECLYLLAAHLGPQELARESNVPGSLDSIDMLGNATMHQMHAQLSNLSSVSNLELSAVNSTWVLSALTLAVHNAFGPGEGEDKDSSSAGSFLWTSIVHPTWVGASVVLAQLLGMLEWLVALPRFILLHVVLTMARGFIWRPCCWVFSVLVDMASGTAVLWSIPTANPIAAAVTVCLLVAAVTSPVPPSLALPDVLNLELVKHALEPLVQRLRVGTSARKDGRAKAGGREAPAKSSSKDREKHGQERGKDGKEPGKPGKGHAGKDGPRGSASNLVPACFVCLDRPSHYVLEPCGHRVVCGDCAVQLVEGAARSKGESFEKGAHHQQDRGGGTCPSCGMVISRAMRIFS</sequence>
<keyword evidence="6" id="KW-1185">Reference proteome</keyword>
<accession>A0A813FBR9</accession>
<protein>
    <recommendedName>
        <fullName evidence="4">RING-type domain-containing protein</fullName>
    </recommendedName>
</protein>
<evidence type="ECO:0000256" key="3">
    <source>
        <dbReference type="SAM" id="SignalP"/>
    </source>
</evidence>
<proteinExistence type="predicted"/>
<evidence type="ECO:0000313" key="5">
    <source>
        <dbReference type="EMBL" id="CAE8611023.1"/>
    </source>
</evidence>
<evidence type="ECO:0000256" key="2">
    <source>
        <dbReference type="SAM" id="MobiDB-lite"/>
    </source>
</evidence>
<gene>
    <name evidence="5" type="ORF">PGLA1383_LOCUS28833</name>
</gene>
<feature type="chain" id="PRO_5033020473" description="RING-type domain-containing protein" evidence="3">
    <location>
        <begin position="22"/>
        <end position="928"/>
    </location>
</feature>
<dbReference type="Pfam" id="PF13920">
    <property type="entry name" value="zf-C3HC4_3"/>
    <property type="match status" value="1"/>
</dbReference>